<evidence type="ECO:0000313" key="2">
    <source>
        <dbReference type="EMBL" id="KAK5163445.1"/>
    </source>
</evidence>
<evidence type="ECO:0008006" key="4">
    <source>
        <dbReference type="Google" id="ProtNLM"/>
    </source>
</evidence>
<sequence>MYRRPPIFQQLPPTPPAPSTCTGSNVGLDAEELQTCFRFTRERFPEHVLEEAAWQGGCSYTTLLRVKANPVMDSSREPAEPEFVVQIRPERHAITPSIGRYAREWYADLAPEFEELDWFVPTRTIAMYQVCRMSLLPGTRLSEVLPKTSSVDVATRGRLRSVLEGLAGFHASSWE</sequence>
<feature type="region of interest" description="Disordered" evidence="1">
    <location>
        <begin position="1"/>
        <end position="22"/>
    </location>
</feature>
<gene>
    <name evidence="2" type="ORF">LTR77_010627</name>
</gene>
<evidence type="ECO:0000313" key="3">
    <source>
        <dbReference type="Proteomes" id="UP001337655"/>
    </source>
</evidence>
<dbReference type="EMBL" id="JAVRRT010000025">
    <property type="protein sequence ID" value="KAK5163445.1"/>
    <property type="molecule type" value="Genomic_DNA"/>
</dbReference>
<organism evidence="2 3">
    <name type="scientific">Saxophila tyrrhenica</name>
    <dbReference type="NCBI Taxonomy" id="1690608"/>
    <lineage>
        <taxon>Eukaryota</taxon>
        <taxon>Fungi</taxon>
        <taxon>Dikarya</taxon>
        <taxon>Ascomycota</taxon>
        <taxon>Pezizomycotina</taxon>
        <taxon>Dothideomycetes</taxon>
        <taxon>Dothideomycetidae</taxon>
        <taxon>Mycosphaerellales</taxon>
        <taxon>Extremaceae</taxon>
        <taxon>Saxophila</taxon>
    </lineage>
</organism>
<accession>A0AAV9NUR1</accession>
<comment type="caution">
    <text evidence="2">The sequence shown here is derived from an EMBL/GenBank/DDBJ whole genome shotgun (WGS) entry which is preliminary data.</text>
</comment>
<protein>
    <recommendedName>
        <fullName evidence="4">Aminoglycoside phosphotransferase domain-containing protein</fullName>
    </recommendedName>
</protein>
<dbReference type="GeneID" id="89931952"/>
<reference evidence="2 3" key="1">
    <citation type="submission" date="2023-08" db="EMBL/GenBank/DDBJ databases">
        <title>Black Yeasts Isolated from many extreme environments.</title>
        <authorList>
            <person name="Coleine C."/>
            <person name="Stajich J.E."/>
            <person name="Selbmann L."/>
        </authorList>
    </citation>
    <scope>NUCLEOTIDE SEQUENCE [LARGE SCALE GENOMIC DNA]</scope>
    <source>
        <strain evidence="2 3">CCFEE 5935</strain>
    </source>
</reference>
<evidence type="ECO:0000256" key="1">
    <source>
        <dbReference type="SAM" id="MobiDB-lite"/>
    </source>
</evidence>
<dbReference type="AlphaFoldDB" id="A0AAV9NUR1"/>
<dbReference type="Proteomes" id="UP001337655">
    <property type="component" value="Unassembled WGS sequence"/>
</dbReference>
<name>A0AAV9NUR1_9PEZI</name>
<keyword evidence="3" id="KW-1185">Reference proteome</keyword>
<feature type="compositionally biased region" description="Low complexity" evidence="1">
    <location>
        <begin position="1"/>
        <end position="11"/>
    </location>
</feature>
<proteinExistence type="predicted"/>
<dbReference type="RefSeq" id="XP_064653922.1">
    <property type="nucleotide sequence ID" value="XM_064807844.1"/>
</dbReference>